<dbReference type="AlphaFoldDB" id="A0A9W6S6L8"/>
<dbReference type="InterPro" id="IPR011990">
    <property type="entry name" value="TPR-like_helical_dom_sf"/>
</dbReference>
<keyword evidence="3" id="KW-1185">Reference proteome</keyword>
<comment type="caution">
    <text evidence="2">The sequence shown here is derived from an EMBL/GenBank/DDBJ whole genome shotgun (WGS) entry which is preliminary data.</text>
</comment>
<protein>
    <submittedName>
        <fullName evidence="2">Uncharacterized protein</fullName>
    </submittedName>
</protein>
<gene>
    <name evidence="2" type="ORF">Airi02_074750</name>
</gene>
<evidence type="ECO:0000313" key="3">
    <source>
        <dbReference type="Proteomes" id="UP001165074"/>
    </source>
</evidence>
<sequence>MDYNAMLLVELPEARRCADEAAVTRICATVAHAVTEQASFRYEALWRIDDQDAVARICVSAGRTFASRGSFGTAASFYRRGLRAAQAVDDRRVIARAASALAALAPGIERETGAFTHELLRLHNARTAYRDAAEAFDLLGRDQAAVRSREHATWCDARLDDRLGGKPFTDADAHELLDQLIEDGAPCPYLEGSAVPAGTDVADELPSALLEALEVALGAQLREPADQASHRIRRVRDRRRPWSLEITVPGTPVPTLLVLPRPATAGATAALADLDLAGEASRGHELSWDRAARTWQIHGRPAPRLSTADRPPASYEAEGQG</sequence>
<organism evidence="2 3">
    <name type="scientific">Actinoallomurus iriomotensis</name>
    <dbReference type="NCBI Taxonomy" id="478107"/>
    <lineage>
        <taxon>Bacteria</taxon>
        <taxon>Bacillati</taxon>
        <taxon>Actinomycetota</taxon>
        <taxon>Actinomycetes</taxon>
        <taxon>Streptosporangiales</taxon>
        <taxon>Thermomonosporaceae</taxon>
        <taxon>Actinoallomurus</taxon>
    </lineage>
</organism>
<accession>A0A9W6S6L8</accession>
<evidence type="ECO:0000313" key="2">
    <source>
        <dbReference type="EMBL" id="GLY89546.1"/>
    </source>
</evidence>
<dbReference type="RefSeq" id="WP_285579883.1">
    <property type="nucleotide sequence ID" value="NZ_BSTK01000013.1"/>
</dbReference>
<dbReference type="EMBL" id="BSTK01000013">
    <property type="protein sequence ID" value="GLY89546.1"/>
    <property type="molecule type" value="Genomic_DNA"/>
</dbReference>
<reference evidence="2" key="1">
    <citation type="submission" date="2023-03" db="EMBL/GenBank/DDBJ databases">
        <title>Actinoallomurus iriomotensis NBRC 103684.</title>
        <authorList>
            <person name="Ichikawa N."/>
            <person name="Sato H."/>
            <person name="Tonouchi N."/>
        </authorList>
    </citation>
    <scope>NUCLEOTIDE SEQUENCE</scope>
    <source>
        <strain evidence="2">NBRC 103684</strain>
    </source>
</reference>
<proteinExistence type="predicted"/>
<name>A0A9W6S6L8_9ACTN</name>
<evidence type="ECO:0000256" key="1">
    <source>
        <dbReference type="SAM" id="MobiDB-lite"/>
    </source>
</evidence>
<feature type="region of interest" description="Disordered" evidence="1">
    <location>
        <begin position="299"/>
        <end position="321"/>
    </location>
</feature>
<dbReference type="Proteomes" id="UP001165074">
    <property type="component" value="Unassembled WGS sequence"/>
</dbReference>
<dbReference type="Gene3D" id="1.25.40.10">
    <property type="entry name" value="Tetratricopeptide repeat domain"/>
    <property type="match status" value="1"/>
</dbReference>